<name>A0A9J6AWQ9_SOLCO</name>
<protein>
    <submittedName>
        <fullName evidence="2">Uncharacterized protein</fullName>
    </submittedName>
</protein>
<dbReference type="EMBL" id="JACXVP010000001">
    <property type="protein sequence ID" value="KAG5628809.1"/>
    <property type="molecule type" value="Genomic_DNA"/>
</dbReference>
<feature type="non-terminal residue" evidence="2">
    <location>
        <position position="1"/>
    </location>
</feature>
<gene>
    <name evidence="2" type="ORF">H5410_000526</name>
</gene>
<organism evidence="2 3">
    <name type="scientific">Solanum commersonii</name>
    <name type="common">Commerson's wild potato</name>
    <name type="synonym">Commerson's nightshade</name>
    <dbReference type="NCBI Taxonomy" id="4109"/>
    <lineage>
        <taxon>Eukaryota</taxon>
        <taxon>Viridiplantae</taxon>
        <taxon>Streptophyta</taxon>
        <taxon>Embryophyta</taxon>
        <taxon>Tracheophyta</taxon>
        <taxon>Spermatophyta</taxon>
        <taxon>Magnoliopsida</taxon>
        <taxon>eudicotyledons</taxon>
        <taxon>Gunneridae</taxon>
        <taxon>Pentapetalae</taxon>
        <taxon>asterids</taxon>
        <taxon>lamiids</taxon>
        <taxon>Solanales</taxon>
        <taxon>Solanaceae</taxon>
        <taxon>Solanoideae</taxon>
        <taxon>Solaneae</taxon>
        <taxon>Solanum</taxon>
    </lineage>
</organism>
<reference evidence="2 3" key="1">
    <citation type="submission" date="2020-09" db="EMBL/GenBank/DDBJ databases">
        <title>De no assembly of potato wild relative species, Solanum commersonii.</title>
        <authorList>
            <person name="Cho K."/>
        </authorList>
    </citation>
    <scope>NUCLEOTIDE SEQUENCE [LARGE SCALE GENOMIC DNA]</scope>
    <source>
        <strain evidence="2">LZ3.2</strain>
        <tissue evidence="2">Leaf</tissue>
    </source>
</reference>
<evidence type="ECO:0000256" key="1">
    <source>
        <dbReference type="SAM" id="MobiDB-lite"/>
    </source>
</evidence>
<keyword evidence="3" id="KW-1185">Reference proteome</keyword>
<accession>A0A9J6AWQ9</accession>
<evidence type="ECO:0000313" key="3">
    <source>
        <dbReference type="Proteomes" id="UP000824120"/>
    </source>
</evidence>
<proteinExistence type="predicted"/>
<feature type="region of interest" description="Disordered" evidence="1">
    <location>
        <begin position="73"/>
        <end position="97"/>
    </location>
</feature>
<dbReference type="AlphaFoldDB" id="A0A9J6AWQ9"/>
<comment type="caution">
    <text evidence="2">The sequence shown here is derived from an EMBL/GenBank/DDBJ whole genome shotgun (WGS) entry which is preliminary data.</text>
</comment>
<evidence type="ECO:0000313" key="2">
    <source>
        <dbReference type="EMBL" id="KAG5628809.1"/>
    </source>
</evidence>
<dbReference type="Proteomes" id="UP000824120">
    <property type="component" value="Chromosome 1"/>
</dbReference>
<sequence length="97" mass="11213">QDLRWESTALGILKARCIAYLFSWSKLYPAVNAEQLQDFIDSLVLAKIVYLVSQRIIIIKGSREILLQHRAQQEMGHSERKTQRGYAGTGWQRSLHN</sequence>